<reference evidence="7 8" key="1">
    <citation type="submission" date="2018-03" db="EMBL/GenBank/DDBJ databases">
        <title>Genomic Encyclopedia of Archaeal and Bacterial Type Strains, Phase II (KMG-II): from individual species to whole genera.</title>
        <authorList>
            <person name="Goeker M."/>
        </authorList>
    </citation>
    <scope>NUCLEOTIDE SEQUENCE [LARGE SCALE GENOMIC DNA]</scope>
    <source>
        <strain evidence="7 8">DSM 19711</strain>
    </source>
</reference>
<keyword evidence="3" id="KW-0813">Transport</keyword>
<gene>
    <name evidence="7" type="ORF">CLV37_109256</name>
</gene>
<dbReference type="GO" id="GO:0043190">
    <property type="term" value="C:ATP-binding cassette (ABC) transporter complex"/>
    <property type="evidence" value="ECO:0007669"/>
    <property type="project" value="InterPro"/>
</dbReference>
<feature type="domain" description="Solute-binding protein family 5" evidence="6">
    <location>
        <begin position="90"/>
        <end position="456"/>
    </location>
</feature>
<dbReference type="GO" id="GO:0030313">
    <property type="term" value="C:cell envelope"/>
    <property type="evidence" value="ECO:0007669"/>
    <property type="project" value="UniProtKB-SubCell"/>
</dbReference>
<dbReference type="AlphaFoldDB" id="A0A2T0R158"/>
<dbReference type="InterPro" id="IPR039424">
    <property type="entry name" value="SBP_5"/>
</dbReference>
<comment type="subcellular location">
    <subcellularLocation>
        <location evidence="1">Cell envelope</location>
    </subcellularLocation>
</comment>
<keyword evidence="8" id="KW-1185">Reference proteome</keyword>
<dbReference type="InterPro" id="IPR000914">
    <property type="entry name" value="SBP_5_dom"/>
</dbReference>
<evidence type="ECO:0000313" key="7">
    <source>
        <dbReference type="EMBL" id="PRY13064.1"/>
    </source>
</evidence>
<dbReference type="Proteomes" id="UP000238083">
    <property type="component" value="Unassembled WGS sequence"/>
</dbReference>
<dbReference type="PIRSF" id="PIRSF002741">
    <property type="entry name" value="MppA"/>
    <property type="match status" value="1"/>
</dbReference>
<organism evidence="7 8">
    <name type="scientific">Kineococcus rhizosphaerae</name>
    <dbReference type="NCBI Taxonomy" id="559628"/>
    <lineage>
        <taxon>Bacteria</taxon>
        <taxon>Bacillati</taxon>
        <taxon>Actinomycetota</taxon>
        <taxon>Actinomycetes</taxon>
        <taxon>Kineosporiales</taxon>
        <taxon>Kineosporiaceae</taxon>
        <taxon>Kineococcus</taxon>
    </lineage>
</organism>
<evidence type="ECO:0000256" key="1">
    <source>
        <dbReference type="ARBA" id="ARBA00004196"/>
    </source>
</evidence>
<dbReference type="RefSeq" id="WP_211298756.1">
    <property type="nucleotide sequence ID" value="NZ_PVZF01000009.1"/>
</dbReference>
<accession>A0A2T0R158</accession>
<dbReference type="GO" id="GO:0015833">
    <property type="term" value="P:peptide transport"/>
    <property type="evidence" value="ECO:0007669"/>
    <property type="project" value="TreeGrafter"/>
</dbReference>
<keyword evidence="4 5" id="KW-0732">Signal</keyword>
<feature type="signal peptide" evidence="5">
    <location>
        <begin position="1"/>
        <end position="27"/>
    </location>
</feature>
<dbReference type="CDD" id="cd08492">
    <property type="entry name" value="PBP2_NikA_DppA_OppA_like_15"/>
    <property type="match status" value="1"/>
</dbReference>
<dbReference type="PANTHER" id="PTHR30290">
    <property type="entry name" value="PERIPLASMIC BINDING COMPONENT OF ABC TRANSPORTER"/>
    <property type="match status" value="1"/>
</dbReference>
<dbReference type="GO" id="GO:1904680">
    <property type="term" value="F:peptide transmembrane transporter activity"/>
    <property type="evidence" value="ECO:0007669"/>
    <property type="project" value="TreeGrafter"/>
</dbReference>
<dbReference type="PANTHER" id="PTHR30290:SF10">
    <property type="entry name" value="PERIPLASMIC OLIGOPEPTIDE-BINDING PROTEIN-RELATED"/>
    <property type="match status" value="1"/>
</dbReference>
<dbReference type="EMBL" id="PVZF01000009">
    <property type="protein sequence ID" value="PRY13064.1"/>
    <property type="molecule type" value="Genomic_DNA"/>
</dbReference>
<evidence type="ECO:0000259" key="6">
    <source>
        <dbReference type="Pfam" id="PF00496"/>
    </source>
</evidence>
<dbReference type="PROSITE" id="PS51257">
    <property type="entry name" value="PROKAR_LIPOPROTEIN"/>
    <property type="match status" value="1"/>
</dbReference>
<evidence type="ECO:0000256" key="4">
    <source>
        <dbReference type="ARBA" id="ARBA00022729"/>
    </source>
</evidence>
<dbReference type="InterPro" id="IPR030678">
    <property type="entry name" value="Peptide/Ni-bd"/>
</dbReference>
<proteinExistence type="inferred from homology"/>
<dbReference type="Gene3D" id="3.10.105.10">
    <property type="entry name" value="Dipeptide-binding Protein, Domain 3"/>
    <property type="match status" value="1"/>
</dbReference>
<comment type="similarity">
    <text evidence="2">Belongs to the bacterial solute-binding protein 5 family.</text>
</comment>
<feature type="chain" id="PRO_5039693511" evidence="5">
    <location>
        <begin position="28"/>
        <end position="538"/>
    </location>
</feature>
<evidence type="ECO:0000256" key="3">
    <source>
        <dbReference type="ARBA" id="ARBA00022448"/>
    </source>
</evidence>
<evidence type="ECO:0000313" key="8">
    <source>
        <dbReference type="Proteomes" id="UP000238083"/>
    </source>
</evidence>
<evidence type="ECO:0000256" key="5">
    <source>
        <dbReference type="SAM" id="SignalP"/>
    </source>
</evidence>
<sequence>MPRRITLSALALSAALALAACSAGSNADSPAGADASRAADAKPVDGGTLTFDVASDAGCVDPQQVGSNETIYATRQFVDSLTDQDPETGTIEPWLAKSWDVSPDGTTFTFHLVTGATFSDGTPVDAAAVKANLDAATKLGARATLVTNYLTGYVGADVVDPQTVKVTFSAPNAQFLQATSTFSLGLVSVASTRQSPDERCKGIVGSGPFTLDHYTQGKEIVLKKRADYDWGSSLWTTQGAAHLDGITFQIVPEASVRSGSLQSQQVDAISSLSPQDLDLIESTGGHVISRTNPGIPLHLAVNNSRPATSDVKVREAISRALDRQEVIDTVLSKQYEPATSVLSDTTPGYADESELLTTDQAKAKQLLDEAGWEEGTDGVREKDGQKLNLDLYWFNNGNFGPTTELFQQQLKKVGIGVTIHQAQISEAAQVQKDGNFDLIYGGLTRADGDILRTSYSTKGTNNARIPVTELDDVLAQQLATVDVDQRNALLAKAQQLIVSNYYVIPVVQQTTVLATTGDVHDLDFEASSRLQFHDTWKG</sequence>
<name>A0A2T0R158_9ACTN</name>
<comment type="caution">
    <text evidence="7">The sequence shown here is derived from an EMBL/GenBank/DDBJ whole genome shotgun (WGS) entry which is preliminary data.</text>
</comment>
<dbReference type="GO" id="GO:0042597">
    <property type="term" value="C:periplasmic space"/>
    <property type="evidence" value="ECO:0007669"/>
    <property type="project" value="UniProtKB-ARBA"/>
</dbReference>
<dbReference type="Pfam" id="PF00496">
    <property type="entry name" value="SBP_bac_5"/>
    <property type="match status" value="1"/>
</dbReference>
<dbReference type="SUPFAM" id="SSF53850">
    <property type="entry name" value="Periplasmic binding protein-like II"/>
    <property type="match status" value="1"/>
</dbReference>
<dbReference type="Gene3D" id="3.40.190.10">
    <property type="entry name" value="Periplasmic binding protein-like II"/>
    <property type="match status" value="1"/>
</dbReference>
<evidence type="ECO:0000256" key="2">
    <source>
        <dbReference type="ARBA" id="ARBA00005695"/>
    </source>
</evidence>
<protein>
    <submittedName>
        <fullName evidence="7">Peptide/nickel transport system substrate-binding protein</fullName>
    </submittedName>
</protein>